<evidence type="ECO:0000256" key="7">
    <source>
        <dbReference type="ARBA" id="ARBA00022840"/>
    </source>
</evidence>
<dbReference type="PANTHER" id="PTHR43442">
    <property type="entry name" value="GLUCONOKINASE-RELATED"/>
    <property type="match status" value="1"/>
</dbReference>
<keyword evidence="6 9" id="KW-0418">Kinase</keyword>
<dbReference type="RefSeq" id="WP_090587227.1">
    <property type="nucleotide sequence ID" value="NZ_FNDT01000012.1"/>
</dbReference>
<evidence type="ECO:0000256" key="5">
    <source>
        <dbReference type="ARBA" id="ARBA00022741"/>
    </source>
</evidence>
<gene>
    <name evidence="10" type="ORF">SAMN04488693_11264</name>
</gene>
<sequence>MAEPSTPPIVIMGVQGSGKSTLGALLAARLGADFVDGDDLHPEQNKQLMAAGTPLTDENRLPWLHAVGKELSRGADTGVVVACSALKRSYRDLLRGHAPELFVLHPYGSRELVAARISAREHEYMPPTLLASQYNTLELPGDDELGLTVDIALPPDVIVDRVCAHLTESSVHAH</sequence>
<evidence type="ECO:0000256" key="4">
    <source>
        <dbReference type="ARBA" id="ARBA00022679"/>
    </source>
</evidence>
<dbReference type="CDD" id="cd02021">
    <property type="entry name" value="GntK"/>
    <property type="match status" value="1"/>
</dbReference>
<evidence type="ECO:0000256" key="8">
    <source>
        <dbReference type="ARBA" id="ARBA00048090"/>
    </source>
</evidence>
<dbReference type="EMBL" id="FNDT01000012">
    <property type="protein sequence ID" value="SDI47902.1"/>
    <property type="molecule type" value="Genomic_DNA"/>
</dbReference>
<dbReference type="Pfam" id="PF13671">
    <property type="entry name" value="AAA_33"/>
    <property type="match status" value="1"/>
</dbReference>
<dbReference type="GO" id="GO:0005737">
    <property type="term" value="C:cytoplasm"/>
    <property type="evidence" value="ECO:0007669"/>
    <property type="project" value="TreeGrafter"/>
</dbReference>
<dbReference type="GO" id="GO:0005524">
    <property type="term" value="F:ATP binding"/>
    <property type="evidence" value="ECO:0007669"/>
    <property type="project" value="UniProtKB-KW"/>
</dbReference>
<keyword evidence="4 9" id="KW-0808">Transferase</keyword>
<proteinExistence type="inferred from homology"/>
<dbReference type="OrthoDB" id="9795716at2"/>
<dbReference type="Proteomes" id="UP000199258">
    <property type="component" value="Unassembled WGS sequence"/>
</dbReference>
<dbReference type="GO" id="GO:0005975">
    <property type="term" value="P:carbohydrate metabolic process"/>
    <property type="evidence" value="ECO:0007669"/>
    <property type="project" value="InterPro"/>
</dbReference>
<dbReference type="SUPFAM" id="SSF52540">
    <property type="entry name" value="P-loop containing nucleoside triphosphate hydrolases"/>
    <property type="match status" value="1"/>
</dbReference>
<evidence type="ECO:0000256" key="2">
    <source>
        <dbReference type="ARBA" id="ARBA00008420"/>
    </source>
</evidence>
<evidence type="ECO:0000256" key="6">
    <source>
        <dbReference type="ARBA" id="ARBA00022777"/>
    </source>
</evidence>
<comment type="pathway">
    <text evidence="1">Carbohydrate acid metabolism.</text>
</comment>
<dbReference type="AlphaFoldDB" id="A0A1G8KWY6"/>
<protein>
    <recommendedName>
        <fullName evidence="3 9">Gluconokinase</fullName>
        <ecNumber evidence="3 9">2.7.1.12</ecNumber>
    </recommendedName>
</protein>
<dbReference type="GO" id="GO:0046316">
    <property type="term" value="F:gluconokinase activity"/>
    <property type="evidence" value="ECO:0007669"/>
    <property type="project" value="UniProtKB-EC"/>
</dbReference>
<evidence type="ECO:0000313" key="11">
    <source>
        <dbReference type="Proteomes" id="UP000199258"/>
    </source>
</evidence>
<accession>A0A1G8KWY6</accession>
<dbReference type="STRING" id="335973.SAMN04488693_11264"/>
<comment type="similarity">
    <text evidence="2 9">Belongs to the gluconokinase GntK/GntV family.</text>
</comment>
<evidence type="ECO:0000256" key="3">
    <source>
        <dbReference type="ARBA" id="ARBA00012054"/>
    </source>
</evidence>
<dbReference type="EC" id="2.7.1.12" evidence="3 9"/>
<comment type="catalytic activity">
    <reaction evidence="8 9">
        <text>D-gluconate + ATP = 6-phospho-D-gluconate + ADP + H(+)</text>
        <dbReference type="Rhea" id="RHEA:19433"/>
        <dbReference type="ChEBI" id="CHEBI:15378"/>
        <dbReference type="ChEBI" id="CHEBI:18391"/>
        <dbReference type="ChEBI" id="CHEBI:30616"/>
        <dbReference type="ChEBI" id="CHEBI:58759"/>
        <dbReference type="ChEBI" id="CHEBI:456216"/>
        <dbReference type="EC" id="2.7.1.12"/>
    </reaction>
</comment>
<evidence type="ECO:0000313" key="10">
    <source>
        <dbReference type="EMBL" id="SDI47902.1"/>
    </source>
</evidence>
<reference evidence="10 11" key="1">
    <citation type="submission" date="2016-10" db="EMBL/GenBank/DDBJ databases">
        <authorList>
            <person name="de Groot N.N."/>
        </authorList>
    </citation>
    <scope>NUCLEOTIDE SEQUENCE [LARGE SCALE GENOMIC DNA]</scope>
    <source>
        <strain evidence="10 11">NP_1H</strain>
    </source>
</reference>
<keyword evidence="7 9" id="KW-0067">ATP-binding</keyword>
<dbReference type="InterPro" id="IPR006001">
    <property type="entry name" value="Therm_gnt_kin"/>
</dbReference>
<dbReference type="Gene3D" id="3.40.50.300">
    <property type="entry name" value="P-loop containing nucleotide triphosphate hydrolases"/>
    <property type="match status" value="1"/>
</dbReference>
<organism evidence="10 11">
    <name type="scientific">Arthrobacter subterraneus</name>
    <dbReference type="NCBI Taxonomy" id="335973"/>
    <lineage>
        <taxon>Bacteria</taxon>
        <taxon>Bacillati</taxon>
        <taxon>Actinomycetota</taxon>
        <taxon>Actinomycetes</taxon>
        <taxon>Micrococcales</taxon>
        <taxon>Micrococcaceae</taxon>
        <taxon>Arthrobacter</taxon>
    </lineage>
</organism>
<keyword evidence="11" id="KW-1185">Reference proteome</keyword>
<name>A0A1G8KWY6_9MICC</name>
<dbReference type="InterPro" id="IPR027417">
    <property type="entry name" value="P-loop_NTPase"/>
</dbReference>
<evidence type="ECO:0000256" key="1">
    <source>
        <dbReference type="ARBA" id="ARBA00004761"/>
    </source>
</evidence>
<keyword evidence="5 9" id="KW-0547">Nucleotide-binding</keyword>
<evidence type="ECO:0000256" key="9">
    <source>
        <dbReference type="RuleBase" id="RU363066"/>
    </source>
</evidence>
<dbReference type="NCBIfam" id="TIGR01313">
    <property type="entry name" value="therm_gnt_kin"/>
    <property type="match status" value="1"/>
</dbReference>
<dbReference type="PANTHER" id="PTHR43442:SF3">
    <property type="entry name" value="GLUCONOKINASE-RELATED"/>
    <property type="match status" value="1"/>
</dbReference>